<protein>
    <recommendedName>
        <fullName evidence="3">2'-5' RNA ligase superfamily protein</fullName>
    </recommendedName>
</protein>
<dbReference type="RefSeq" id="WP_045300349.1">
    <property type="nucleotide sequence ID" value="NZ_JYJA01000037.1"/>
</dbReference>
<dbReference type="SUPFAM" id="SSF55144">
    <property type="entry name" value="LigT-like"/>
    <property type="match status" value="1"/>
</dbReference>
<sequence length="167" mass="18345">MFSVELIPDAEVDRVVREDWDRLLGADLPSSGRNPAPSNRPHVTLAVRDHLEPSAFAGIAEILPVPLELGGVLLLGHRDRYVLTRQVVVSAALLAIHRVVAELAGRPEPRYSTTGIDHWTPHITLARGLTAVRLATAMRTIRAPHISGEAVGVRVWDAENRRVTTIR</sequence>
<gene>
    <name evidence="1" type="ORF">RS82_02779</name>
</gene>
<dbReference type="Gene3D" id="3.90.1140.10">
    <property type="entry name" value="Cyclic phosphodiesterase"/>
    <property type="match status" value="1"/>
</dbReference>
<dbReference type="PATRIC" id="fig|69370.6.peg.2825"/>
<evidence type="ECO:0008006" key="3">
    <source>
        <dbReference type="Google" id="ProtNLM"/>
    </source>
</evidence>
<dbReference type="Pfam" id="PF13563">
    <property type="entry name" value="2_5_RNA_ligase2"/>
    <property type="match status" value="1"/>
</dbReference>
<organism evidence="1 2">
    <name type="scientific">Microbacterium trichothecenolyticum</name>
    <name type="common">Aureobacterium trichothecenolyticum</name>
    <dbReference type="NCBI Taxonomy" id="69370"/>
    <lineage>
        <taxon>Bacteria</taxon>
        <taxon>Bacillati</taxon>
        <taxon>Actinomycetota</taxon>
        <taxon>Actinomycetes</taxon>
        <taxon>Micrococcales</taxon>
        <taxon>Microbacteriaceae</taxon>
        <taxon>Microbacterium</taxon>
    </lineage>
</organism>
<keyword evidence="2" id="KW-1185">Reference proteome</keyword>
<comment type="caution">
    <text evidence="1">The sequence shown here is derived from an EMBL/GenBank/DDBJ whole genome shotgun (WGS) entry which is preliminary data.</text>
</comment>
<accession>A0A0M2H4Z6</accession>
<evidence type="ECO:0000313" key="1">
    <source>
        <dbReference type="EMBL" id="KJL41550.1"/>
    </source>
</evidence>
<dbReference type="Proteomes" id="UP000034098">
    <property type="component" value="Unassembled WGS sequence"/>
</dbReference>
<evidence type="ECO:0000313" key="2">
    <source>
        <dbReference type="Proteomes" id="UP000034098"/>
    </source>
</evidence>
<proteinExistence type="predicted"/>
<dbReference type="EMBL" id="JYJA01000037">
    <property type="protein sequence ID" value="KJL41550.1"/>
    <property type="molecule type" value="Genomic_DNA"/>
</dbReference>
<reference evidence="1 2" key="1">
    <citation type="submission" date="2015-02" db="EMBL/GenBank/DDBJ databases">
        <title>Draft genome sequences of ten Microbacterium spp. with emphasis on heavy metal contaminated environments.</title>
        <authorList>
            <person name="Corretto E."/>
        </authorList>
    </citation>
    <scope>NUCLEOTIDE SEQUENCE [LARGE SCALE GENOMIC DNA]</scope>
    <source>
        <strain evidence="1 2">DSM 8608</strain>
    </source>
</reference>
<name>A0A0M2H4Z6_MICTR</name>
<dbReference type="AlphaFoldDB" id="A0A0M2H4Z6"/>
<dbReference type="InterPro" id="IPR009097">
    <property type="entry name" value="Cyclic_Pdiesterase"/>
</dbReference>